<sequence>MDPKIQGGTATPPPLLSGTPTGEREKDGGGGKKEEDEEKKRDREKEGAAAASTGGAGVSGPGGASGDQSHFSIKESSLSEGNVKLKIGLQAKRMKKPPKILENYVCRPAFRATVRHTGRGGGGARGNRAGATSDGAGSQTQSSHGREKEKEKSPSVNRPVPSSSLNPSAKAPTPPPPAPPTASTTMLSPSQVNGSAPAKRGSPKMDCKSDTKSDTKAATTTSDRPLNLHRPPPDSKTHPSGKKTPTPQPNPRTSSPSPPLPASKEPSFEGVKPPQYTYSTESQRDKDKSGQSWGAPTVTEKLAQLIATCPPSKTPKPAKPTKIDPAPPLPSSGFMAPTAKQRDRAMANRNTYSRIVHLSPPPPVSRPPGRPYGSRNKDSIMENLSSLTPLRKEDTEGGGKASSSSGNNISNSININSSNSSSRSSSPALTYGNNRLSAMSKDSNNDNSNSSISKPQSRPTHCLPHSTTSPSCPISSSSTTSAEQRTVSAVSHLGSPAPSQGHHARESPALAEESSASEMEQDRDSPRDLTKCPLPTGTGKPEGKDKGASNQLLRVERGKSSSPNKRSPNRDSSRPGRTSSPPETIRQRASSSPEPDGEESPQTPLRDDSPDSSLDSPAEQDSKPLKKRRGRKPRWSRVMNKTQGQRPGQDSPFDQSKTTMPLSSSLETPSPPVKRPVGRPPNPNKVKPNSVPQNPASQLFPPQPKKRGRPKSKMPRLDAPARGCLPNKLAPSKVFSSLLKSKEEQDPPVLHPEVDLNPPKPMPRKRGRPKRLPPTLPQEGQPPTLAPEAGDMGDKRFISKGNGQLIMKTIIGKINKMKSMKRKRILSQILLGPRTEDSPKGTASGVVGSVEAATQSLSSLAASFGGKLGPQINVSKKGTIYMGKRRGRKPKAVSNATATTPPPEPFLSPNTTSPLHHHQSQSQQQHQLSSSEVFPSPSLSQSSGGHSPISDASFVEPGSVHFAGHSHYSNPHHSHSTFSFPPPTFSAPNPRNPGLGSSSSSMATAASQKKSSCRGYHHHHHHYRQHYHYHKLSPPRPLHPTSPAPLSELKEATPSPVSESHSEETVPSDSGIGTDNNSTSDRGEKAGGAGGLGAIGMPPGMGSGLLMPGVISSAMGPGVGLNSRGRRRHSAVLMEHPSPSPSPHGTRSSPDPRRPHPAAPASSLMGHKEKHKHKCKRRSHGCPGYDKLKRQKRKRKKKYLQLRSRRHDPDFLAELDEIVVRLSEIRIAHRTTGHRLGSGIGIAAGTSRVPGVGSRASGGLGGTGGLPPHHYVHRDLLPTIFRVNFGSFYSHPAYSCDPLHYVRKPDMKKKRGRPPKLRESMSEVPFVPGLGFPLSSGGFYHPSYSVPYSSGPLGLGYYRGYPPASALYPHPHHQSPHTAPSHHSHHSPSFPPPPPTSYMHHHHPSHLLLNPSKFHKKKHKLLRQEYLGGGRSPVLYPPMSSELSFNWHHKHKHRHKHRERCAEDDREEAARGGSGSRASAGISDSGASGKGERVGSLGMAESLQRCRFGRDTSSIGASKQPAATSANSPSSSSSSSAERYKRKESSMSCLGPSRLALGSSSKGHHPVESWFRMGSSKTDYSKLSRGHVAPGQGPFSDGRAEDPAGCSDSEDEEPLTPTEDVEPGARDSPNLTNLFASALTRTMLKGGRNRKTEAVAESSSFSHGMDRPMRKDRPTSAERRELGSSGIQTRGVALSTSEGPEGSLHHRQQHHHQPSLFHSHGSASSSCLSPSQDCCLDASLPHHSHRAQPSKHSLHHVNKILRAKKLQRQARTGNNVVKKRGPGRPRKHPLPSPPPSPPPVVELNPTRHRDRGGERPAGGRAWEGDTVTDAIESVVQGQRRKSQKRKHWERDGDEEEEEEEEDGEVEETEERLPDREENLGNLVARPRPGTGRSWLTQDELQHFRGPVENKPDGHCSPERPGTVSREQAPPMPITSQREKRPARPPKKKFQKAGLYSDVYKTEDPRSQLLQLKKEKLEYIPGEHEYGLFPAPIHVGKYLRQKRIDFQLPYDILWLWKHDQLYKRPDVPLYKKIRSNVYVDVKPLSGYETTTCSCRPREDSTEKGCLDDCLNRMSFAECSPSTCPCGDQCDNQHIQRHEWVQCLERFRAEGKGWGIRTKEQLRSGQFIIEYLGEVVSEQEFRSRMMEQYFSHSGHYCLNLDSGMVIDSYRMGNEARFINHSCEPNCEMQKWSVNGVYRIGLFALKDIPSGTELTYDYNFHSFNTEEQQVCKCGSESCRGIIGGKSQRINGLPAKAGGTHGGWVDSRRRESLNTSSRNEFVQVWQRLIRYQEEESSDSNKFYPHLMKPMSNRERNFVLKHRVFLLRNWEKMREKQELLKREGERERDASSLSIYTRWGGVIRDDGNIKSDVFLTQFSALQTSRSVRTRRLAAAEENTEVTRTARLAHIFKEICDMITSYKDPAGQTLAAPLVNLPSRKRNSQYYEKVSDPLDLSTIEKQILTGHYKTVEAFDTDMLKVFRNAEKYYGRKSSVGRDVCRLRKAYYSARHEAAVQIDEIVGETASEADSSDSLERDHGHHHHGGGGPGSHDKDDDVIRCICGMYKDEGLMIQCEKCMVWQHFDCMRLETEVEHYLCEQCDPRPIDREVPMIPQPNYAQAGSVYYICLLRDDLLLHQGDCVYLMRDSRRTPEGQPVRQSYRLLSHINRDKLDIFRIEKLWKNEKGERFAFGHHYFRPHETHHSPSRRFYQNELFRMPLYEIIPLEAVVGTCCVLDLYTYCKGRPKSVKEQDVYICDYRLDKSAHLFYKIHRNRYPVCTKPYAFNHFPKRLTPKRDFSPHYVPDNYKRNGGRSAWKSERPKGAGGCEDDGSSCDRGDDFPPEAEDGRGVEDDMDLAPDDPELLSAKPRRAEQEGEGDEDEEEDDDEEEGQDTEECKELEDSSAERIGEMLELPSSSASSPLHHPVMGRREAQRDRLNKILLDLLHRTPNKNAIDVTYLLEEGAGRRLRRRTLGFCDFTTTMSRKKLKEKADKANAEDEASKNAGQTPGDKLPVQTFDEYQCSGNVEIDFPGLCALLDVKDIPAVSAKQPAASTTETEGGHTVDSQSQRNAAPFWSQPCLQVELENEDPLSAKNLKVYGWRVDEQIGRALQKMLPCLSKLQSLHFWQARLTDRMVITLTNTISLCSNLSSVTLEGNPLPEQSYHLLLSEDSSITHLFLRNNRIGDEGARLIGSALSTTTSANKNLLSLNLAFNSIGDAGAAHIAQGLRLNRVLLFLSLSNNQIGDSGAARLAAEPSPLNQIHFQTLGKFALTHEEVVQRRKLLLERMQSSFRGVDSDQSPADRLPSVPSSNSLSVSKGENKGKKKEASKKDEKSAVNKENPKSNKKSSDVKVPQSKGGKQGGKEKQLSAQESDLDIMLLFASLLHRQAESMEIVNPLLDESVQHQDGELILPGNTTLTSLNLAGNRITEKSLPLFLTSLEMHAEGGGLLRLCLQRNRFPPETECYMKIKELMTLMDPLEKNSFGQDKDKEGQEAKSREK</sequence>
<organism evidence="1 2">
    <name type="scientific">Scortum barcoo</name>
    <name type="common">barcoo grunter</name>
    <dbReference type="NCBI Taxonomy" id="214431"/>
    <lineage>
        <taxon>Eukaryota</taxon>
        <taxon>Metazoa</taxon>
        <taxon>Chordata</taxon>
        <taxon>Craniata</taxon>
        <taxon>Vertebrata</taxon>
        <taxon>Euteleostomi</taxon>
        <taxon>Actinopterygii</taxon>
        <taxon>Neopterygii</taxon>
        <taxon>Teleostei</taxon>
        <taxon>Neoteleostei</taxon>
        <taxon>Acanthomorphata</taxon>
        <taxon>Eupercaria</taxon>
        <taxon>Centrarchiformes</taxon>
        <taxon>Terapontoidei</taxon>
        <taxon>Terapontidae</taxon>
        <taxon>Scortum</taxon>
    </lineage>
</organism>
<comment type="caution">
    <text evidence="1">The sequence shown here is derived from an EMBL/GenBank/DDBJ whole genome shotgun (WGS) entry which is preliminary data.</text>
</comment>
<evidence type="ECO:0000313" key="1">
    <source>
        <dbReference type="EMBL" id="KAI3358696.1"/>
    </source>
</evidence>
<reference evidence="1" key="1">
    <citation type="submission" date="2022-04" db="EMBL/GenBank/DDBJ databases">
        <title>Jade perch genome.</title>
        <authorList>
            <person name="Chao B."/>
        </authorList>
    </citation>
    <scope>NUCLEOTIDE SEQUENCE</scope>
    <source>
        <strain evidence="1">CB-2022</strain>
    </source>
</reference>
<proteinExistence type="predicted"/>
<accession>A0ACB8VT59</accession>
<name>A0ACB8VT59_9TELE</name>
<protein>
    <submittedName>
        <fullName evidence="1">Uncharacterized protein</fullName>
    </submittedName>
</protein>
<gene>
    <name evidence="1" type="ORF">L3Q82_015105</name>
</gene>
<dbReference type="EMBL" id="CM041548">
    <property type="protein sequence ID" value="KAI3358696.1"/>
    <property type="molecule type" value="Genomic_DNA"/>
</dbReference>
<keyword evidence="2" id="KW-1185">Reference proteome</keyword>
<evidence type="ECO:0000313" key="2">
    <source>
        <dbReference type="Proteomes" id="UP000831701"/>
    </source>
</evidence>
<dbReference type="Proteomes" id="UP000831701">
    <property type="component" value="Chromosome 18"/>
</dbReference>